<accession>A0ABN9TA02</accession>
<feature type="non-terminal residue" evidence="1">
    <location>
        <position position="428"/>
    </location>
</feature>
<gene>
    <name evidence="1" type="ORF">PCOR1329_LOCUS37050</name>
</gene>
<proteinExistence type="predicted"/>
<keyword evidence="2" id="KW-1185">Reference proteome</keyword>
<protein>
    <submittedName>
        <fullName evidence="1">Uncharacterized protein</fullName>
    </submittedName>
</protein>
<dbReference type="Proteomes" id="UP001189429">
    <property type="component" value="Unassembled WGS sequence"/>
</dbReference>
<comment type="caution">
    <text evidence="1">The sequence shown here is derived from an EMBL/GenBank/DDBJ whole genome shotgun (WGS) entry which is preliminary data.</text>
</comment>
<name>A0ABN9TA02_9DINO</name>
<reference evidence="1" key="1">
    <citation type="submission" date="2023-10" db="EMBL/GenBank/DDBJ databases">
        <authorList>
            <person name="Chen Y."/>
            <person name="Shah S."/>
            <person name="Dougan E. K."/>
            <person name="Thang M."/>
            <person name="Chan C."/>
        </authorList>
    </citation>
    <scope>NUCLEOTIDE SEQUENCE [LARGE SCALE GENOMIC DNA]</scope>
</reference>
<dbReference type="EMBL" id="CAUYUJ010014499">
    <property type="protein sequence ID" value="CAK0842002.1"/>
    <property type="molecule type" value="Genomic_DNA"/>
</dbReference>
<evidence type="ECO:0000313" key="1">
    <source>
        <dbReference type="EMBL" id="CAK0842002.1"/>
    </source>
</evidence>
<evidence type="ECO:0000313" key="2">
    <source>
        <dbReference type="Proteomes" id="UP001189429"/>
    </source>
</evidence>
<sequence>MDSAAGEEHSISDPISVEQFLRAATRDVASVKHTRLLFDYNIAPDASLGDFDLPVAPRYPLPAYVKVGIIIGESPDGAKHILNMHEFNGEMPHPTAMAQALLSGSGHVPVFRPGPWSVKKAVQARLGRIPGKAVFWAAIEDQSAKRAKTGDEANKGWQPTAGKITEGLRFIEAECPETSGNDQLEWILKSTYLENTPLKGLGKTTLAKTLSMAQGRFNIRTHDREAKQAGFRVGKHLEVFRNRAGEVEIGDICDDPDLMSMDGEEALVFLNAGETGLVTRTRYSPAKFKKNSFRAILGNLLDEDMEPPSSDRASITFDELRNMIGRSFGPVKPQLLMAFLKICVVFIAGQHGFYLRLPGENEDMVIHHFDDARLRRGGGWAKPDHKAEHAVFRGGVRQRSEGHAEAEQSESAIIDSLFSSFSGVPVAE</sequence>
<organism evidence="1 2">
    <name type="scientific">Prorocentrum cordatum</name>
    <dbReference type="NCBI Taxonomy" id="2364126"/>
    <lineage>
        <taxon>Eukaryota</taxon>
        <taxon>Sar</taxon>
        <taxon>Alveolata</taxon>
        <taxon>Dinophyceae</taxon>
        <taxon>Prorocentrales</taxon>
        <taxon>Prorocentraceae</taxon>
        <taxon>Prorocentrum</taxon>
    </lineage>
</organism>